<reference evidence="1 2" key="1">
    <citation type="submission" date="2016-09" db="EMBL/GenBank/DDBJ databases">
        <title>Extensive genetic diversity and differential bi-allelic expression allows diatom success in the polar Southern Ocean.</title>
        <authorList>
            <consortium name="DOE Joint Genome Institute"/>
            <person name="Mock T."/>
            <person name="Otillar R.P."/>
            <person name="Strauss J."/>
            <person name="Dupont C."/>
            <person name="Frickenhaus S."/>
            <person name="Maumus F."/>
            <person name="Mcmullan M."/>
            <person name="Sanges R."/>
            <person name="Schmutz J."/>
            <person name="Toseland A."/>
            <person name="Valas R."/>
            <person name="Veluchamy A."/>
            <person name="Ward B.J."/>
            <person name="Allen A."/>
            <person name="Barry K."/>
            <person name="Falciatore A."/>
            <person name="Ferrante M."/>
            <person name="Fortunato A.E."/>
            <person name="Gloeckner G."/>
            <person name="Gruber A."/>
            <person name="Hipkin R."/>
            <person name="Janech M."/>
            <person name="Kroth P."/>
            <person name="Leese F."/>
            <person name="Lindquist E."/>
            <person name="Lyon B.R."/>
            <person name="Martin J."/>
            <person name="Mayer C."/>
            <person name="Parker M."/>
            <person name="Quesneville H."/>
            <person name="Raymond J."/>
            <person name="Uhlig C."/>
            <person name="Valentin K.U."/>
            <person name="Worden A.Z."/>
            <person name="Armbrust E.V."/>
            <person name="Bowler C."/>
            <person name="Green B."/>
            <person name="Moulton V."/>
            <person name="Van Oosterhout C."/>
            <person name="Grigoriev I."/>
        </authorList>
    </citation>
    <scope>NUCLEOTIDE SEQUENCE [LARGE SCALE GENOMIC DNA]</scope>
    <source>
        <strain evidence="1 2">CCMP1102</strain>
    </source>
</reference>
<dbReference type="EMBL" id="KV784364">
    <property type="protein sequence ID" value="OEU12460.1"/>
    <property type="molecule type" value="Genomic_DNA"/>
</dbReference>
<proteinExistence type="predicted"/>
<dbReference type="InParanoid" id="A0A1E7F2R2"/>
<sequence length="151" mass="16764">MPSSGLLPSGSPTILFVCSVNFTLVLLTDKYPVETSWSLTNIVTNEVIGEGSGYQNDNDEYVEYVELVECLFFNNCYVFEILDKWEDGICCDNGSGSYTGFLTYYDEDDDESAIAIELPIPGLNDGAFFTDSERHTFCLDEDGILLVEGLD</sequence>
<dbReference type="AlphaFoldDB" id="A0A1E7F2R2"/>
<keyword evidence="2" id="KW-1185">Reference proteome</keyword>
<dbReference type="KEGG" id="fcy:FRACYDRAFT_243712"/>
<organism evidence="1 2">
    <name type="scientific">Fragilariopsis cylindrus CCMP1102</name>
    <dbReference type="NCBI Taxonomy" id="635003"/>
    <lineage>
        <taxon>Eukaryota</taxon>
        <taxon>Sar</taxon>
        <taxon>Stramenopiles</taxon>
        <taxon>Ochrophyta</taxon>
        <taxon>Bacillariophyta</taxon>
        <taxon>Bacillariophyceae</taxon>
        <taxon>Bacillariophycidae</taxon>
        <taxon>Bacillariales</taxon>
        <taxon>Bacillariaceae</taxon>
        <taxon>Fragilariopsis</taxon>
    </lineage>
</organism>
<gene>
    <name evidence="1" type="ORF">FRACYDRAFT_243712</name>
</gene>
<evidence type="ECO:0000313" key="2">
    <source>
        <dbReference type="Proteomes" id="UP000095751"/>
    </source>
</evidence>
<protein>
    <submittedName>
        <fullName evidence="1">Uncharacterized protein</fullName>
    </submittedName>
</protein>
<dbReference type="OrthoDB" id="57125at2759"/>
<accession>A0A1E7F2R2</accession>
<dbReference type="Proteomes" id="UP000095751">
    <property type="component" value="Unassembled WGS sequence"/>
</dbReference>
<name>A0A1E7F2R2_9STRA</name>
<evidence type="ECO:0000313" key="1">
    <source>
        <dbReference type="EMBL" id="OEU12460.1"/>
    </source>
</evidence>